<gene>
    <name evidence="1" type="ORF">K491DRAFT_259929</name>
</gene>
<sequence length="164" mass="17915">MRLKKLNCPYSVPAMGRVWGSATHVEPAARAFGTIHSTFRLLPALRSANEQGRILKAPVCSFVISCLQLVLFGQRQRSAACLAERINFSRVLLHKGFWGGDSGDRAETVLHDLHAGASDMWIGALLSGLVLINLGHPPQADRYLHTLGRDPSSRAWSLTSLSNT</sequence>
<protein>
    <submittedName>
        <fullName evidence="1">Uncharacterized protein</fullName>
    </submittedName>
</protein>
<dbReference type="Proteomes" id="UP000799324">
    <property type="component" value="Unassembled WGS sequence"/>
</dbReference>
<keyword evidence="2" id="KW-1185">Reference proteome</keyword>
<proteinExistence type="predicted"/>
<reference evidence="1" key="1">
    <citation type="journal article" date="2020" name="Stud. Mycol.">
        <title>101 Dothideomycetes genomes: a test case for predicting lifestyles and emergence of pathogens.</title>
        <authorList>
            <person name="Haridas S."/>
            <person name="Albert R."/>
            <person name="Binder M."/>
            <person name="Bloem J."/>
            <person name="Labutti K."/>
            <person name="Salamov A."/>
            <person name="Andreopoulos B."/>
            <person name="Baker S."/>
            <person name="Barry K."/>
            <person name="Bills G."/>
            <person name="Bluhm B."/>
            <person name="Cannon C."/>
            <person name="Castanera R."/>
            <person name="Culley D."/>
            <person name="Daum C."/>
            <person name="Ezra D."/>
            <person name="Gonzalez J."/>
            <person name="Henrissat B."/>
            <person name="Kuo A."/>
            <person name="Liang C."/>
            <person name="Lipzen A."/>
            <person name="Lutzoni F."/>
            <person name="Magnuson J."/>
            <person name="Mondo S."/>
            <person name="Nolan M."/>
            <person name="Ohm R."/>
            <person name="Pangilinan J."/>
            <person name="Park H.-J."/>
            <person name="Ramirez L."/>
            <person name="Alfaro M."/>
            <person name="Sun H."/>
            <person name="Tritt A."/>
            <person name="Yoshinaga Y."/>
            <person name="Zwiers L.-H."/>
            <person name="Turgeon B."/>
            <person name="Goodwin S."/>
            <person name="Spatafora J."/>
            <person name="Crous P."/>
            <person name="Grigoriev I."/>
        </authorList>
    </citation>
    <scope>NUCLEOTIDE SEQUENCE</scope>
    <source>
        <strain evidence="1">CBS 122681</strain>
    </source>
</reference>
<evidence type="ECO:0000313" key="1">
    <source>
        <dbReference type="EMBL" id="KAF2658564.1"/>
    </source>
</evidence>
<organism evidence="1 2">
    <name type="scientific">Lophiostoma macrostomum CBS 122681</name>
    <dbReference type="NCBI Taxonomy" id="1314788"/>
    <lineage>
        <taxon>Eukaryota</taxon>
        <taxon>Fungi</taxon>
        <taxon>Dikarya</taxon>
        <taxon>Ascomycota</taxon>
        <taxon>Pezizomycotina</taxon>
        <taxon>Dothideomycetes</taxon>
        <taxon>Pleosporomycetidae</taxon>
        <taxon>Pleosporales</taxon>
        <taxon>Lophiostomataceae</taxon>
        <taxon>Lophiostoma</taxon>
    </lineage>
</organism>
<dbReference type="EMBL" id="MU004314">
    <property type="protein sequence ID" value="KAF2658564.1"/>
    <property type="molecule type" value="Genomic_DNA"/>
</dbReference>
<dbReference type="AlphaFoldDB" id="A0A6A6TIW7"/>
<evidence type="ECO:0000313" key="2">
    <source>
        <dbReference type="Proteomes" id="UP000799324"/>
    </source>
</evidence>
<accession>A0A6A6TIW7</accession>
<name>A0A6A6TIW7_9PLEO</name>